<evidence type="ECO:0000256" key="2">
    <source>
        <dbReference type="ARBA" id="ARBA00023125"/>
    </source>
</evidence>
<accession>A0ABZ2JV55</accession>
<keyword evidence="1" id="KW-0805">Transcription regulation</keyword>
<evidence type="ECO:0000313" key="6">
    <source>
        <dbReference type="EMBL" id="WXA90358.1"/>
    </source>
</evidence>
<dbReference type="Proteomes" id="UP001379533">
    <property type="component" value="Chromosome"/>
</dbReference>
<dbReference type="InterPro" id="IPR009057">
    <property type="entry name" value="Homeodomain-like_sf"/>
</dbReference>
<dbReference type="Pfam" id="PF12833">
    <property type="entry name" value="HTH_18"/>
    <property type="match status" value="1"/>
</dbReference>
<gene>
    <name evidence="6" type="ORF">LZC95_28330</name>
</gene>
<proteinExistence type="predicted"/>
<keyword evidence="4" id="KW-0804">Transcription</keyword>
<protein>
    <submittedName>
        <fullName evidence="6">AraC family transcriptional regulator</fullName>
    </submittedName>
</protein>
<evidence type="ECO:0000259" key="5">
    <source>
        <dbReference type="PROSITE" id="PS01124"/>
    </source>
</evidence>
<dbReference type="RefSeq" id="WP_394840971.1">
    <property type="nucleotide sequence ID" value="NZ_CP089982.1"/>
</dbReference>
<keyword evidence="3" id="KW-0010">Activator</keyword>
<organism evidence="6 7">
    <name type="scientific">Pendulispora brunnea</name>
    <dbReference type="NCBI Taxonomy" id="2905690"/>
    <lineage>
        <taxon>Bacteria</taxon>
        <taxon>Pseudomonadati</taxon>
        <taxon>Myxococcota</taxon>
        <taxon>Myxococcia</taxon>
        <taxon>Myxococcales</taxon>
        <taxon>Sorangiineae</taxon>
        <taxon>Pendulisporaceae</taxon>
        <taxon>Pendulispora</taxon>
    </lineage>
</organism>
<dbReference type="EMBL" id="CP089982">
    <property type="protein sequence ID" value="WXA90358.1"/>
    <property type="molecule type" value="Genomic_DNA"/>
</dbReference>
<name>A0ABZ2JV55_9BACT</name>
<dbReference type="InterPro" id="IPR050204">
    <property type="entry name" value="AraC_XylS_family_regulators"/>
</dbReference>
<dbReference type="Pfam" id="PF02311">
    <property type="entry name" value="AraC_binding"/>
    <property type="match status" value="1"/>
</dbReference>
<evidence type="ECO:0000256" key="1">
    <source>
        <dbReference type="ARBA" id="ARBA00023015"/>
    </source>
</evidence>
<dbReference type="SUPFAM" id="SSF51215">
    <property type="entry name" value="Regulatory protein AraC"/>
    <property type="match status" value="1"/>
</dbReference>
<dbReference type="Gene3D" id="2.60.120.10">
    <property type="entry name" value="Jelly Rolls"/>
    <property type="match status" value="1"/>
</dbReference>
<dbReference type="PANTHER" id="PTHR46796">
    <property type="entry name" value="HTH-TYPE TRANSCRIPTIONAL ACTIVATOR RHAS-RELATED"/>
    <property type="match status" value="1"/>
</dbReference>
<dbReference type="Gene3D" id="1.10.10.60">
    <property type="entry name" value="Homeodomain-like"/>
    <property type="match status" value="2"/>
</dbReference>
<dbReference type="InterPro" id="IPR003313">
    <property type="entry name" value="AraC-bd"/>
</dbReference>
<dbReference type="InterPro" id="IPR037923">
    <property type="entry name" value="HTH-like"/>
</dbReference>
<dbReference type="InterPro" id="IPR014710">
    <property type="entry name" value="RmlC-like_jellyroll"/>
</dbReference>
<evidence type="ECO:0000313" key="7">
    <source>
        <dbReference type="Proteomes" id="UP001379533"/>
    </source>
</evidence>
<dbReference type="SUPFAM" id="SSF46689">
    <property type="entry name" value="Homeodomain-like"/>
    <property type="match status" value="2"/>
</dbReference>
<evidence type="ECO:0000256" key="4">
    <source>
        <dbReference type="ARBA" id="ARBA00023163"/>
    </source>
</evidence>
<dbReference type="PROSITE" id="PS00041">
    <property type="entry name" value="HTH_ARAC_FAMILY_1"/>
    <property type="match status" value="1"/>
</dbReference>
<feature type="domain" description="HTH araC/xylS-type" evidence="5">
    <location>
        <begin position="173"/>
        <end position="270"/>
    </location>
</feature>
<sequence length="279" mass="31025">MRRTENVQTALWYAADLGGAELLHGSFVDYAFDLHTHDTACFALVTQGAIRIRTRGCDVVARAGDFYAVDADEPHAGWAVDGSGWRLRTLHVDAERLKALVGGDGPRVALAGPILRDAVLVKGFEEVHRDSEMAGPSLHREERYLEFVARLLSRHTREPARVAVARHEPRAVRLAREYLDQRLDQRVRLDDIAAAAGLPPFRLYRAFQRATGMSPHAYQRQARLRRATRMLREGDAIHDVAIASGFADQAHLTRSFRRIMGVTPGAYKAAFAGSKAHAE</sequence>
<dbReference type="PANTHER" id="PTHR46796:SF2">
    <property type="entry name" value="TRANSCRIPTIONAL REGULATORY PROTEIN"/>
    <property type="match status" value="1"/>
</dbReference>
<dbReference type="InterPro" id="IPR018060">
    <property type="entry name" value="HTH_AraC"/>
</dbReference>
<reference evidence="6 7" key="1">
    <citation type="submission" date="2021-12" db="EMBL/GenBank/DDBJ databases">
        <title>Discovery of the Pendulisporaceae a myxobacterial family with distinct sporulation behavior and unique specialized metabolism.</title>
        <authorList>
            <person name="Garcia R."/>
            <person name="Popoff A."/>
            <person name="Bader C.D."/>
            <person name="Loehr J."/>
            <person name="Walesch S."/>
            <person name="Walt C."/>
            <person name="Boldt J."/>
            <person name="Bunk B."/>
            <person name="Haeckl F.J.F.P.J."/>
            <person name="Gunesch A.P."/>
            <person name="Birkelbach J."/>
            <person name="Nuebel U."/>
            <person name="Pietschmann T."/>
            <person name="Bach T."/>
            <person name="Mueller R."/>
        </authorList>
    </citation>
    <scope>NUCLEOTIDE SEQUENCE [LARGE SCALE GENOMIC DNA]</scope>
    <source>
        <strain evidence="6 7">MSr12523</strain>
    </source>
</reference>
<keyword evidence="7" id="KW-1185">Reference proteome</keyword>
<keyword evidence="2" id="KW-0238">DNA-binding</keyword>
<dbReference type="PROSITE" id="PS01124">
    <property type="entry name" value="HTH_ARAC_FAMILY_2"/>
    <property type="match status" value="1"/>
</dbReference>
<evidence type="ECO:0000256" key="3">
    <source>
        <dbReference type="ARBA" id="ARBA00023159"/>
    </source>
</evidence>
<dbReference type="InterPro" id="IPR018062">
    <property type="entry name" value="HTH_AraC-typ_CS"/>
</dbReference>
<dbReference type="SMART" id="SM00342">
    <property type="entry name" value="HTH_ARAC"/>
    <property type="match status" value="1"/>
</dbReference>